<comment type="caution">
    <text evidence="2">The sequence shown here is derived from an EMBL/GenBank/DDBJ whole genome shotgun (WGS) entry which is preliminary data.</text>
</comment>
<dbReference type="AlphaFoldDB" id="A0A3P3W9T8"/>
<name>A0A3P3W9T8_9FLAO</name>
<proteinExistence type="predicted"/>
<dbReference type="OrthoDB" id="9882797at2"/>
<reference evidence="2 3" key="1">
    <citation type="submission" date="2018-11" db="EMBL/GenBank/DDBJ databases">
        <title>Flavobacterium sp. nov., YIM 102701-2 draft genome.</title>
        <authorList>
            <person name="Li G."/>
            <person name="Jiang Y."/>
        </authorList>
    </citation>
    <scope>NUCLEOTIDE SEQUENCE [LARGE SCALE GENOMIC DNA]</scope>
    <source>
        <strain evidence="2 3">YIM 102701-2</strain>
    </source>
</reference>
<gene>
    <name evidence="2" type="ORF">EG240_04910</name>
</gene>
<sequence>MNKLAENKSFANLTLIVSILLFLYWNVVQNFDMYRFVIVGALFEMTSIISVIAIFLIPLFLIVLIGVNKLKVLKQFYFALLIFAVLITLLFTIYM</sequence>
<feature type="transmembrane region" description="Helical" evidence="1">
    <location>
        <begin position="9"/>
        <end position="27"/>
    </location>
</feature>
<dbReference type="RefSeq" id="WP_125018033.1">
    <property type="nucleotide sequence ID" value="NZ_RQVQ01000008.1"/>
</dbReference>
<accession>A0A3P3W9T8</accession>
<protein>
    <submittedName>
        <fullName evidence="2">Uncharacterized protein</fullName>
    </submittedName>
</protein>
<evidence type="ECO:0000313" key="3">
    <source>
        <dbReference type="Proteomes" id="UP000275719"/>
    </source>
</evidence>
<keyword evidence="1" id="KW-0472">Membrane</keyword>
<keyword evidence="3" id="KW-1185">Reference proteome</keyword>
<dbReference type="Proteomes" id="UP000275719">
    <property type="component" value="Unassembled WGS sequence"/>
</dbReference>
<dbReference type="EMBL" id="RQVQ01000008">
    <property type="protein sequence ID" value="RRJ91901.1"/>
    <property type="molecule type" value="Genomic_DNA"/>
</dbReference>
<keyword evidence="1" id="KW-1133">Transmembrane helix</keyword>
<feature type="transmembrane region" description="Helical" evidence="1">
    <location>
        <begin position="76"/>
        <end position="94"/>
    </location>
</feature>
<feature type="transmembrane region" description="Helical" evidence="1">
    <location>
        <begin position="33"/>
        <end position="64"/>
    </location>
</feature>
<evidence type="ECO:0000256" key="1">
    <source>
        <dbReference type="SAM" id="Phobius"/>
    </source>
</evidence>
<organism evidence="2 3">
    <name type="scientific">Paenimyroides tangerinum</name>
    <dbReference type="NCBI Taxonomy" id="2488728"/>
    <lineage>
        <taxon>Bacteria</taxon>
        <taxon>Pseudomonadati</taxon>
        <taxon>Bacteroidota</taxon>
        <taxon>Flavobacteriia</taxon>
        <taxon>Flavobacteriales</taxon>
        <taxon>Flavobacteriaceae</taxon>
        <taxon>Paenimyroides</taxon>
    </lineage>
</organism>
<keyword evidence="1" id="KW-0812">Transmembrane</keyword>
<evidence type="ECO:0000313" key="2">
    <source>
        <dbReference type="EMBL" id="RRJ91901.1"/>
    </source>
</evidence>